<dbReference type="Gene3D" id="1.10.10.10">
    <property type="entry name" value="Winged helix-like DNA-binding domain superfamily/Winged helix DNA-binding domain"/>
    <property type="match status" value="1"/>
</dbReference>
<organism evidence="1 2">
    <name type="scientific">Candidatus Lokiarchaeum ossiferum</name>
    <dbReference type="NCBI Taxonomy" id="2951803"/>
    <lineage>
        <taxon>Archaea</taxon>
        <taxon>Promethearchaeati</taxon>
        <taxon>Promethearchaeota</taxon>
        <taxon>Promethearchaeia</taxon>
        <taxon>Promethearchaeales</taxon>
        <taxon>Promethearchaeaceae</taxon>
        <taxon>Candidatus Lokiarchaeum</taxon>
    </lineage>
</organism>
<evidence type="ECO:0000313" key="1">
    <source>
        <dbReference type="EMBL" id="UYP45389.1"/>
    </source>
</evidence>
<reference evidence="1" key="1">
    <citation type="submission" date="2022-09" db="EMBL/GenBank/DDBJ databases">
        <title>Actin cytoskeleton and complex cell architecture in an #Asgard archaeon.</title>
        <authorList>
            <person name="Ponce Toledo R.I."/>
            <person name="Schleper C."/>
            <person name="Rodrigues Oliveira T."/>
            <person name="Wollweber F."/>
            <person name="Xu J."/>
            <person name="Rittmann S."/>
            <person name="Klingl A."/>
            <person name="Pilhofer M."/>
        </authorList>
    </citation>
    <scope>NUCLEOTIDE SEQUENCE</scope>
    <source>
        <strain evidence="1">B-35</strain>
    </source>
</reference>
<dbReference type="Proteomes" id="UP001208689">
    <property type="component" value="Chromosome"/>
</dbReference>
<gene>
    <name evidence="1" type="ORF">NEF87_001674</name>
</gene>
<dbReference type="InterPro" id="IPR036388">
    <property type="entry name" value="WH-like_DNA-bd_sf"/>
</dbReference>
<name>A0ABY6HSE6_9ARCH</name>
<dbReference type="EMBL" id="CP104013">
    <property type="protein sequence ID" value="UYP45389.1"/>
    <property type="molecule type" value="Genomic_DNA"/>
</dbReference>
<keyword evidence="2" id="KW-1185">Reference proteome</keyword>
<accession>A0ABY6HSE6</accession>
<sequence length="222" mass="26307">MVDEISAKNYEDFVTKKPQLIRRISLKQEELLREHVLIMKSLTKYGHMTVKEIHHLYYNPQTQKYSKALKTIYRYMEFLEKSSLIQVSGHRMAQKSRMAEKLYCRTAVVFLFEENLDKKNWWDSSSGADFMKIVPEYMQRFFQVEKSSIEPLTQLIETYLSGESKNIQDQFEAIESDKTLADLASPLSVWHLKEMFSITAIFKLFIENSDFRSQLNSIFQKK</sequence>
<evidence type="ECO:0000313" key="2">
    <source>
        <dbReference type="Proteomes" id="UP001208689"/>
    </source>
</evidence>
<protein>
    <submittedName>
        <fullName evidence="1">Uncharacterized protein</fullName>
    </submittedName>
</protein>
<proteinExistence type="predicted"/>